<gene>
    <name evidence="4" type="primary">Xcl1_0</name>
    <name evidence="4" type="ORF">PTILEU_R02792</name>
</gene>
<dbReference type="GO" id="GO:0008009">
    <property type="term" value="F:chemokine activity"/>
    <property type="evidence" value="ECO:0007669"/>
    <property type="project" value="InterPro"/>
</dbReference>
<dbReference type="GO" id="GO:0005615">
    <property type="term" value="C:extracellular space"/>
    <property type="evidence" value="ECO:0007669"/>
    <property type="project" value="UniProtKB-KW"/>
</dbReference>
<dbReference type="InterPro" id="IPR008105">
    <property type="entry name" value="Chemokine_XCL1/XCL2"/>
</dbReference>
<comment type="caution">
    <text evidence="4">The sequence shown here is derived from an EMBL/GenBank/DDBJ whole genome shotgun (WGS) entry which is preliminary data.</text>
</comment>
<dbReference type="SMART" id="SM00199">
    <property type="entry name" value="SCY"/>
    <property type="match status" value="1"/>
</dbReference>
<comment type="similarity">
    <text evidence="1">Belongs to the intercrine gamma family.</text>
</comment>
<feature type="domain" description="Chemokine interleukin-8-like" evidence="3">
    <location>
        <begin position="30"/>
        <end position="85"/>
    </location>
</feature>
<dbReference type="PRINTS" id="PR01731">
    <property type="entry name" value="LYMPHOTACTIN"/>
</dbReference>
<dbReference type="SUPFAM" id="SSF54117">
    <property type="entry name" value="Interleukin 8-like chemokines"/>
    <property type="match status" value="1"/>
</dbReference>
<dbReference type="Pfam" id="PF00048">
    <property type="entry name" value="IL8"/>
    <property type="match status" value="1"/>
</dbReference>
<feature type="non-terminal residue" evidence="4">
    <location>
        <position position="94"/>
    </location>
</feature>
<keyword evidence="5" id="KW-1185">Reference proteome</keyword>
<dbReference type="EMBL" id="VWYY01001016">
    <property type="protein sequence ID" value="NXE41101.1"/>
    <property type="molecule type" value="Genomic_DNA"/>
</dbReference>
<keyword evidence="2" id="KW-0202">Cytokine</keyword>
<organism evidence="4 5">
    <name type="scientific">Ptilorrhoa leucosticta</name>
    <dbReference type="NCBI Taxonomy" id="449384"/>
    <lineage>
        <taxon>Eukaryota</taxon>
        <taxon>Metazoa</taxon>
        <taxon>Chordata</taxon>
        <taxon>Craniata</taxon>
        <taxon>Vertebrata</taxon>
        <taxon>Euteleostomi</taxon>
        <taxon>Archelosauria</taxon>
        <taxon>Archosauria</taxon>
        <taxon>Dinosauria</taxon>
        <taxon>Saurischia</taxon>
        <taxon>Theropoda</taxon>
        <taxon>Coelurosauria</taxon>
        <taxon>Aves</taxon>
        <taxon>Neognathae</taxon>
        <taxon>Neoaves</taxon>
        <taxon>Telluraves</taxon>
        <taxon>Australaves</taxon>
        <taxon>Passeriformes</taxon>
        <taxon>Corvoidea</taxon>
        <taxon>Cinclosomatidae</taxon>
        <taxon>Ptilorrhoa</taxon>
    </lineage>
</organism>
<dbReference type="Proteomes" id="UP000547721">
    <property type="component" value="Unassembled WGS sequence"/>
</dbReference>
<evidence type="ECO:0000256" key="2">
    <source>
        <dbReference type="ARBA" id="ARBA00022514"/>
    </source>
</evidence>
<accession>A0A7K8MIC1</accession>
<dbReference type="AlphaFoldDB" id="A0A7K8MIC1"/>
<evidence type="ECO:0000313" key="4">
    <source>
        <dbReference type="EMBL" id="NXE41101.1"/>
    </source>
</evidence>
<sequence>LWLNINKIFIPFSFIYFSRTGSASSQSMRKYSCATLSPRQLNIRNLISYEKQQVPIDAIMFINAKGIRICVSAHQPWVRTAIKRIDERRAAKRK</sequence>
<evidence type="ECO:0000313" key="5">
    <source>
        <dbReference type="Proteomes" id="UP000547721"/>
    </source>
</evidence>
<proteinExistence type="inferred from homology"/>
<dbReference type="GO" id="GO:0006955">
    <property type="term" value="P:immune response"/>
    <property type="evidence" value="ECO:0007669"/>
    <property type="project" value="InterPro"/>
</dbReference>
<name>A0A7K8MIC1_9CORV</name>
<dbReference type="InterPro" id="IPR036048">
    <property type="entry name" value="Interleukin_8-like_sf"/>
</dbReference>
<evidence type="ECO:0000256" key="1">
    <source>
        <dbReference type="ARBA" id="ARBA00006894"/>
    </source>
</evidence>
<evidence type="ECO:0000259" key="3">
    <source>
        <dbReference type="SMART" id="SM00199"/>
    </source>
</evidence>
<dbReference type="InterPro" id="IPR001811">
    <property type="entry name" value="Chemokine_IL8-like_dom"/>
</dbReference>
<protein>
    <submittedName>
        <fullName evidence="4">XCL1 protein</fullName>
    </submittedName>
</protein>
<reference evidence="4 5" key="1">
    <citation type="submission" date="2019-09" db="EMBL/GenBank/DDBJ databases">
        <title>Bird 10,000 Genomes (B10K) Project - Family phase.</title>
        <authorList>
            <person name="Zhang G."/>
        </authorList>
    </citation>
    <scope>NUCLEOTIDE SEQUENCE [LARGE SCALE GENOMIC DNA]</scope>
    <source>
        <strain evidence="4">B10K-CU-031-17</strain>
        <tissue evidence="4">Muscle</tissue>
    </source>
</reference>
<dbReference type="Gene3D" id="2.40.50.40">
    <property type="match status" value="1"/>
</dbReference>
<feature type="non-terminal residue" evidence="4">
    <location>
        <position position="1"/>
    </location>
</feature>